<dbReference type="EMBL" id="MU001919">
    <property type="protein sequence ID" value="KAF2793652.1"/>
    <property type="molecule type" value="Genomic_DNA"/>
</dbReference>
<evidence type="ECO:0000259" key="6">
    <source>
        <dbReference type="Pfam" id="PF18368"/>
    </source>
</evidence>
<dbReference type="SUPFAM" id="SSF51445">
    <property type="entry name" value="(Trans)glycosidases"/>
    <property type="match status" value="1"/>
</dbReference>
<evidence type="ECO:0000256" key="1">
    <source>
        <dbReference type="ARBA" id="ARBA00007401"/>
    </source>
</evidence>
<proteinExistence type="inferred from homology"/>
<dbReference type="Pfam" id="PF00703">
    <property type="entry name" value="Glyco_hydro_2"/>
    <property type="match status" value="1"/>
</dbReference>
<keyword evidence="9" id="KW-1185">Reference proteome</keyword>
<keyword evidence="3" id="KW-0326">Glycosidase</keyword>
<dbReference type="InterPro" id="IPR008979">
    <property type="entry name" value="Galactose-bd-like_sf"/>
</dbReference>
<evidence type="ECO:0000256" key="2">
    <source>
        <dbReference type="ARBA" id="ARBA00022801"/>
    </source>
</evidence>
<feature type="chain" id="PRO_5025382758" evidence="4">
    <location>
        <begin position="25"/>
        <end position="848"/>
    </location>
</feature>
<evidence type="ECO:0000313" key="9">
    <source>
        <dbReference type="Proteomes" id="UP000799757"/>
    </source>
</evidence>
<accession>A0A6A6XB38</accession>
<dbReference type="Gene3D" id="2.60.40.10">
    <property type="entry name" value="Immunoglobulins"/>
    <property type="match status" value="3"/>
</dbReference>
<feature type="signal peptide" evidence="4">
    <location>
        <begin position="1"/>
        <end position="24"/>
    </location>
</feature>
<dbReference type="PANTHER" id="PTHR43536:SF1">
    <property type="entry name" value="MANNOSYLGLYCOPROTEIN ENDO-BETA-MANNOSIDASE"/>
    <property type="match status" value="1"/>
</dbReference>
<protein>
    <submittedName>
        <fullName evidence="8">Glycoside hydrolase family 2 protein</fullName>
    </submittedName>
</protein>
<dbReference type="AlphaFoldDB" id="A0A6A6XB38"/>
<dbReference type="InterPro" id="IPR013783">
    <property type="entry name" value="Ig-like_fold"/>
</dbReference>
<dbReference type="Pfam" id="PF22666">
    <property type="entry name" value="Glyco_hydro_2_N2"/>
    <property type="match status" value="1"/>
</dbReference>
<dbReference type="SUPFAM" id="SSF49303">
    <property type="entry name" value="beta-Galactosidase/glucuronidase domain"/>
    <property type="match status" value="3"/>
</dbReference>
<comment type="similarity">
    <text evidence="1">Belongs to the glycosyl hydrolase 2 family.</text>
</comment>
<keyword evidence="4" id="KW-0732">Signal</keyword>
<dbReference type="InterPro" id="IPR041351">
    <property type="entry name" value="Ig_GlcNase"/>
</dbReference>
<dbReference type="Gene3D" id="3.20.20.80">
    <property type="entry name" value="Glycosidases"/>
    <property type="match status" value="1"/>
</dbReference>
<evidence type="ECO:0000259" key="5">
    <source>
        <dbReference type="Pfam" id="PF00703"/>
    </source>
</evidence>
<dbReference type="InterPro" id="IPR036156">
    <property type="entry name" value="Beta-gal/glucu_dom_sf"/>
</dbReference>
<dbReference type="Gene3D" id="2.60.120.260">
    <property type="entry name" value="Galactose-binding domain-like"/>
    <property type="match status" value="1"/>
</dbReference>
<dbReference type="InterPro" id="IPR054593">
    <property type="entry name" value="Beta-mannosidase-like_N2"/>
</dbReference>
<organism evidence="8 9">
    <name type="scientific">Melanomma pulvis-pyrius CBS 109.77</name>
    <dbReference type="NCBI Taxonomy" id="1314802"/>
    <lineage>
        <taxon>Eukaryota</taxon>
        <taxon>Fungi</taxon>
        <taxon>Dikarya</taxon>
        <taxon>Ascomycota</taxon>
        <taxon>Pezizomycotina</taxon>
        <taxon>Dothideomycetes</taxon>
        <taxon>Pleosporomycetidae</taxon>
        <taxon>Pleosporales</taxon>
        <taxon>Melanommataceae</taxon>
        <taxon>Melanomma</taxon>
    </lineage>
</organism>
<name>A0A6A6XB38_9PLEO</name>
<evidence type="ECO:0000256" key="3">
    <source>
        <dbReference type="ARBA" id="ARBA00023295"/>
    </source>
</evidence>
<reference evidence="8" key="1">
    <citation type="journal article" date="2020" name="Stud. Mycol.">
        <title>101 Dothideomycetes genomes: a test case for predicting lifestyles and emergence of pathogens.</title>
        <authorList>
            <person name="Haridas S."/>
            <person name="Albert R."/>
            <person name="Binder M."/>
            <person name="Bloem J."/>
            <person name="Labutti K."/>
            <person name="Salamov A."/>
            <person name="Andreopoulos B."/>
            <person name="Baker S."/>
            <person name="Barry K."/>
            <person name="Bills G."/>
            <person name="Bluhm B."/>
            <person name="Cannon C."/>
            <person name="Castanera R."/>
            <person name="Culley D."/>
            <person name="Daum C."/>
            <person name="Ezra D."/>
            <person name="Gonzalez J."/>
            <person name="Henrissat B."/>
            <person name="Kuo A."/>
            <person name="Liang C."/>
            <person name="Lipzen A."/>
            <person name="Lutzoni F."/>
            <person name="Magnuson J."/>
            <person name="Mondo S."/>
            <person name="Nolan M."/>
            <person name="Ohm R."/>
            <person name="Pangilinan J."/>
            <person name="Park H.-J."/>
            <person name="Ramirez L."/>
            <person name="Alfaro M."/>
            <person name="Sun H."/>
            <person name="Tritt A."/>
            <person name="Yoshinaga Y."/>
            <person name="Zwiers L.-H."/>
            <person name="Turgeon B."/>
            <person name="Goodwin S."/>
            <person name="Spatafora J."/>
            <person name="Crous P."/>
            <person name="Grigoriev I."/>
        </authorList>
    </citation>
    <scope>NUCLEOTIDE SEQUENCE</scope>
    <source>
        <strain evidence="8">CBS 109.77</strain>
    </source>
</reference>
<dbReference type="SUPFAM" id="SSF49785">
    <property type="entry name" value="Galactose-binding domain-like"/>
    <property type="match status" value="1"/>
</dbReference>
<sequence length="848" mass="93658">MVSSPLASLVKVLLVTFLPCYTTATLVSEPGQSAIIPTWKIQSSSKAGNDASKLSSPSLDTSSWYTIGSHVYIDTDLFFSTNLEKVEYSQFQVPWFYRSDFSLGTIGAGSHFQLMTNGISSRADIYLNGEQIASKDVQAGAYVGLTYDVSSAVKRGENVLLVRVYPTDYNRDFALGFVDWNPYPPDNGTGIWRDVDFKQTGPVSLSTPRVVSALDGHVTVRVDVQSLEEKGVQGEVVCKILDPQGKELGQPRAEIKIGGKGRQTASLSLTIPSPHIWWPKQWGSQPLYTTTCTASTESGLSDTTAKIKFGIRSVTSKLNVHNDTTFSMNGKPFQVLGAGYTSDMFLRFDEAKLKTQFEYMLDMGLNTVRLEGKQEHPALYSLADSLGLMVMAGWECCDKWEGWTYNDEGSGITFTAPDYIIANNSMRHEAEMMQHHPSMLSFLVGSDFWPDDKATKIYVNALKAFDWNIPIIASASQRGFPALLGNGGMKMDGPYDWVSPNYWYDTQLGAAFGFGSELGSGVGTPELGSLQKFLSPYDLADLWKAPNKGLYHMSTNVSSFYTREIYNTALWKSYGAPTSLEDYLLKAQMADYEATRAEYEAYVSRWNAERPATGLIYWMLNNAWPSLHWNLFDYYLRPAGSYFGTKVAGRMEHVVFDYASKIDIELLGLDGLVLHKSSVDGITTPNTSKKLAAVPGIDKIKNVALLRLILSNSQTNTVLSTNTYWLSSIPDVLDWENSTWYNTPLTSYADFTAIGKMESASVHVTAGSGEVVLENKSKVPAVFIRLGLVDEKGNDVLPVTWTDNYITLWPGERVEVGVEYGGENKRARVQFEGRNVKAGSVSVGGGGY</sequence>
<keyword evidence="2 8" id="KW-0378">Hydrolase</keyword>
<dbReference type="InterPro" id="IPR017853">
    <property type="entry name" value="GH"/>
</dbReference>
<feature type="domain" description="Beta-mannosidase-like galactose-binding" evidence="7">
    <location>
        <begin position="75"/>
        <end position="166"/>
    </location>
</feature>
<feature type="domain" description="Glycoside hydrolase family 2 immunoglobulin-like beta-sandwich" evidence="5">
    <location>
        <begin position="210"/>
        <end position="312"/>
    </location>
</feature>
<feature type="domain" description="Exo-beta-D-glucosaminidase Ig-fold" evidence="6">
    <location>
        <begin position="740"/>
        <end position="836"/>
    </location>
</feature>
<dbReference type="GO" id="GO:0005975">
    <property type="term" value="P:carbohydrate metabolic process"/>
    <property type="evidence" value="ECO:0007669"/>
    <property type="project" value="InterPro"/>
</dbReference>
<evidence type="ECO:0000313" key="8">
    <source>
        <dbReference type="EMBL" id="KAF2793652.1"/>
    </source>
</evidence>
<dbReference type="OrthoDB" id="408532at2759"/>
<dbReference type="PANTHER" id="PTHR43536">
    <property type="entry name" value="MANNOSYLGLYCOPROTEIN ENDO-BETA-MANNOSIDASE"/>
    <property type="match status" value="1"/>
</dbReference>
<gene>
    <name evidence="8" type="ORF">K505DRAFT_407945</name>
</gene>
<evidence type="ECO:0000259" key="7">
    <source>
        <dbReference type="Pfam" id="PF22666"/>
    </source>
</evidence>
<dbReference type="InterPro" id="IPR043534">
    <property type="entry name" value="EBDG/EBM"/>
</dbReference>
<dbReference type="Pfam" id="PF18368">
    <property type="entry name" value="Ig_GlcNase"/>
    <property type="match status" value="1"/>
</dbReference>
<evidence type="ECO:0000256" key="4">
    <source>
        <dbReference type="SAM" id="SignalP"/>
    </source>
</evidence>
<dbReference type="Proteomes" id="UP000799757">
    <property type="component" value="Unassembled WGS sequence"/>
</dbReference>
<dbReference type="InterPro" id="IPR006102">
    <property type="entry name" value="Ig-like_GH2"/>
</dbReference>
<dbReference type="GO" id="GO:0004553">
    <property type="term" value="F:hydrolase activity, hydrolyzing O-glycosyl compounds"/>
    <property type="evidence" value="ECO:0007669"/>
    <property type="project" value="InterPro"/>
</dbReference>